<feature type="chain" id="PRO_5045452892" evidence="1">
    <location>
        <begin position="21"/>
        <end position="233"/>
    </location>
</feature>
<gene>
    <name evidence="3" type="ORF">AAFH49_19875</name>
</gene>
<sequence>MMSLRPLLVSFLIFCCNSCAVSPPPAPVVAVPGVSFLALGDSYTIGEGEAEAARWPVQLAALARQQGLAVQAPTIIARTGWTTAELQAAIADAHPASTYGLVSLLIGVNNQYRGQGVARYRPEFRELLHQAIGFAGGRAGRVVVLSIPDWGQSPFGQQQGGDVAAIGREIDQFNAVAQDECRQAGVAYVDITALTRAAAPDRSQFTRDGLHYSQTQMRQWAERVLPVVQSQLR</sequence>
<feature type="domain" description="SGNH hydrolase-type esterase" evidence="2">
    <location>
        <begin position="38"/>
        <end position="214"/>
    </location>
</feature>
<evidence type="ECO:0000259" key="2">
    <source>
        <dbReference type="Pfam" id="PF13472"/>
    </source>
</evidence>
<dbReference type="RefSeq" id="WP_342300929.1">
    <property type="nucleotide sequence ID" value="NZ_JBCEVZ010000075.1"/>
</dbReference>
<evidence type="ECO:0000313" key="3">
    <source>
        <dbReference type="EMBL" id="MEL5996483.1"/>
    </source>
</evidence>
<dbReference type="EC" id="3.1.-.-" evidence="3"/>
<dbReference type="InterPro" id="IPR013830">
    <property type="entry name" value="SGNH_hydro"/>
</dbReference>
<accession>A0ABU9M4G1</accession>
<dbReference type="GO" id="GO:0016787">
    <property type="term" value="F:hydrolase activity"/>
    <property type="evidence" value="ECO:0007669"/>
    <property type="project" value="UniProtKB-KW"/>
</dbReference>
<dbReference type="EMBL" id="JBCEVZ010000075">
    <property type="protein sequence ID" value="MEL5996483.1"/>
    <property type="molecule type" value="Genomic_DNA"/>
</dbReference>
<name>A0ABU9M4G1_9BACT</name>
<dbReference type="Gene3D" id="3.40.50.1110">
    <property type="entry name" value="SGNH hydrolase"/>
    <property type="match status" value="1"/>
</dbReference>
<dbReference type="Pfam" id="PF13472">
    <property type="entry name" value="Lipase_GDSL_2"/>
    <property type="match status" value="1"/>
</dbReference>
<reference evidence="3 4" key="1">
    <citation type="journal article" date="2018" name="Arch. Microbiol.">
        <title>Hymenobacter segetis sp. nov., isolated from soil.</title>
        <authorList>
            <person name="Ten L.N."/>
            <person name="Lim S.J."/>
            <person name="Kim B.O."/>
            <person name="Kang I.K."/>
            <person name="Jung H.Y."/>
        </authorList>
    </citation>
    <scope>NUCLEOTIDE SEQUENCE [LARGE SCALE GENOMIC DNA]</scope>
    <source>
        <strain evidence="3 4">S7-3-11</strain>
    </source>
</reference>
<dbReference type="CDD" id="cd01832">
    <property type="entry name" value="SGNH_hydrolase_like_1"/>
    <property type="match status" value="1"/>
</dbReference>
<dbReference type="SUPFAM" id="SSF52266">
    <property type="entry name" value="SGNH hydrolase"/>
    <property type="match status" value="1"/>
</dbReference>
<keyword evidence="3" id="KW-0378">Hydrolase</keyword>
<proteinExistence type="predicted"/>
<protein>
    <submittedName>
        <fullName evidence="3">SGNH/GDSL hydrolase family protein</fullName>
        <ecNumber evidence="3">3.1.-.-</ecNumber>
    </submittedName>
</protein>
<feature type="signal peptide" evidence="1">
    <location>
        <begin position="1"/>
        <end position="20"/>
    </location>
</feature>
<keyword evidence="4" id="KW-1185">Reference proteome</keyword>
<evidence type="ECO:0000256" key="1">
    <source>
        <dbReference type="SAM" id="SignalP"/>
    </source>
</evidence>
<comment type="caution">
    <text evidence="3">The sequence shown here is derived from an EMBL/GenBank/DDBJ whole genome shotgun (WGS) entry which is preliminary data.</text>
</comment>
<organism evidence="3 4">
    <name type="scientific">Hymenobacter segetis</name>
    <dbReference type="NCBI Taxonomy" id="2025509"/>
    <lineage>
        <taxon>Bacteria</taxon>
        <taxon>Pseudomonadati</taxon>
        <taxon>Bacteroidota</taxon>
        <taxon>Cytophagia</taxon>
        <taxon>Cytophagales</taxon>
        <taxon>Hymenobacteraceae</taxon>
        <taxon>Hymenobacter</taxon>
    </lineage>
</organism>
<dbReference type="Proteomes" id="UP001479606">
    <property type="component" value="Unassembled WGS sequence"/>
</dbReference>
<keyword evidence="1" id="KW-0732">Signal</keyword>
<evidence type="ECO:0000313" key="4">
    <source>
        <dbReference type="Proteomes" id="UP001479606"/>
    </source>
</evidence>
<dbReference type="InterPro" id="IPR036514">
    <property type="entry name" value="SGNH_hydro_sf"/>
</dbReference>